<evidence type="ECO:0000313" key="1">
    <source>
        <dbReference type="EMBL" id="KOX93451.1"/>
    </source>
</evidence>
<accession>A0A0M9AM37</accession>
<dbReference type="STRING" id="1705562.AMS69_05860"/>
<dbReference type="InterPro" id="IPR058422">
    <property type="entry name" value="DUF8109"/>
</dbReference>
<dbReference type="Pfam" id="PF26414">
    <property type="entry name" value="DUF8109"/>
    <property type="match status" value="1"/>
</dbReference>
<dbReference type="OrthoDB" id="233161at2157"/>
<organism evidence="1 3">
    <name type="scientific">Haloarcula rubripromontorii</name>
    <dbReference type="NCBI Taxonomy" id="1705562"/>
    <lineage>
        <taxon>Archaea</taxon>
        <taxon>Methanobacteriati</taxon>
        <taxon>Methanobacteriota</taxon>
        <taxon>Stenosarchaea group</taxon>
        <taxon>Halobacteria</taxon>
        <taxon>Halobacteriales</taxon>
        <taxon>Haloarculaceae</taxon>
        <taxon>Haloarcula</taxon>
    </lineage>
</organism>
<dbReference type="PATRIC" id="fig|1705562.3.peg.2227"/>
<dbReference type="Proteomes" id="UP000610611">
    <property type="component" value="Unassembled WGS sequence"/>
</dbReference>
<dbReference type="GeneID" id="99239693"/>
<evidence type="ECO:0000313" key="3">
    <source>
        <dbReference type="Proteomes" id="UP000037729"/>
    </source>
</evidence>
<dbReference type="Proteomes" id="UP000037729">
    <property type="component" value="Unassembled WGS sequence"/>
</dbReference>
<sequence>MTRYETLLEVELDEWDSGYGVLQIVDPDDSDTAELRFCYFNENGKFTNRPLTLRPDEETLDRTTRMVENLGYVARTFDPAEIRELVDALGEERVIELAQLVDTLGEARLAEILGE</sequence>
<proteinExistence type="predicted"/>
<dbReference type="AlphaFoldDB" id="A0A0M9AM37"/>
<reference evidence="1 3" key="1">
    <citation type="submission" date="2015-08" db="EMBL/GenBank/DDBJ databases">
        <title>Genomes of Isolates from Cabo Rojo, PR.</title>
        <authorList>
            <person name="Sanchez-Nieves R.L."/>
            <person name="Montalvo-Rodriguez R."/>
        </authorList>
    </citation>
    <scope>NUCLEOTIDE SEQUENCE [LARGE SCALE GENOMIC DNA]</scope>
    <source>
        <strain evidence="1 3">SL3</strain>
    </source>
</reference>
<dbReference type="EMBL" id="LIUF01000002">
    <property type="protein sequence ID" value="KOX93451.1"/>
    <property type="molecule type" value="Genomic_DNA"/>
</dbReference>
<reference evidence="2" key="2">
    <citation type="submission" date="2019-12" db="EMBL/GenBank/DDBJ databases">
        <title>The whole-genome sequencing of Haloarcula japonica strain pws8.</title>
        <authorList>
            <person name="Verma D.K."/>
            <person name="Gopal K."/>
            <person name="Prasad E.S."/>
        </authorList>
    </citation>
    <scope>NUCLEOTIDE SEQUENCE</scope>
    <source>
        <strain evidence="2">Pws8</strain>
    </source>
</reference>
<keyword evidence="3" id="KW-1185">Reference proteome</keyword>
<protein>
    <submittedName>
        <fullName evidence="1">Uncharacterized protein</fullName>
    </submittedName>
</protein>
<gene>
    <name evidence="1" type="ORF">AMS69_05860</name>
    <name evidence="2" type="ORF">GOC83_04195</name>
</gene>
<evidence type="ECO:0000313" key="2">
    <source>
        <dbReference type="EMBL" id="NLV05334.1"/>
    </source>
</evidence>
<dbReference type="EMBL" id="WOWB01000001">
    <property type="protein sequence ID" value="NLV05334.1"/>
    <property type="molecule type" value="Genomic_DNA"/>
</dbReference>
<name>A0A0M9AM37_9EURY</name>
<dbReference type="RefSeq" id="WP_008307758.1">
    <property type="nucleotide sequence ID" value="NZ_JAWJXX010000016.1"/>
</dbReference>
<comment type="caution">
    <text evidence="1">The sequence shown here is derived from an EMBL/GenBank/DDBJ whole genome shotgun (WGS) entry which is preliminary data.</text>
</comment>